<evidence type="ECO:0000256" key="7">
    <source>
        <dbReference type="ARBA" id="ARBA00023146"/>
    </source>
</evidence>
<dbReference type="CDD" id="cd04318">
    <property type="entry name" value="EcAsnRS_like_N"/>
    <property type="match status" value="1"/>
</dbReference>
<dbReference type="InterPro" id="IPR004365">
    <property type="entry name" value="NA-bd_OB_tRNA"/>
</dbReference>
<dbReference type="HAMAP" id="MF_00534">
    <property type="entry name" value="Asn_tRNA_synth"/>
    <property type="match status" value="1"/>
</dbReference>
<dbReference type="GO" id="GO:0004816">
    <property type="term" value="F:asparagine-tRNA ligase activity"/>
    <property type="evidence" value="ECO:0007669"/>
    <property type="project" value="UniProtKB-EC"/>
</dbReference>
<dbReference type="InterPro" id="IPR004364">
    <property type="entry name" value="Aa-tRNA-synt_II"/>
</dbReference>
<accession>A0ABV2PUH4</accession>
<evidence type="ECO:0000256" key="6">
    <source>
        <dbReference type="ARBA" id="ARBA00022917"/>
    </source>
</evidence>
<comment type="subunit">
    <text evidence="8">Homodimer.</text>
</comment>
<dbReference type="Pfam" id="PF01336">
    <property type="entry name" value="tRNA_anti-codon"/>
    <property type="match status" value="1"/>
</dbReference>
<protein>
    <recommendedName>
        <fullName evidence="8">Asparagine--tRNA ligase</fullName>
        <ecNumber evidence="8">6.1.1.22</ecNumber>
    </recommendedName>
    <alternativeName>
        <fullName evidence="8">Asparaginyl-tRNA synthetase</fullName>
        <shortName evidence="8">AsnRS</shortName>
    </alternativeName>
</protein>
<comment type="catalytic activity">
    <reaction evidence="8">
        <text>tRNA(Asn) + L-asparagine + ATP = L-asparaginyl-tRNA(Asn) + AMP + diphosphate + H(+)</text>
        <dbReference type="Rhea" id="RHEA:11180"/>
        <dbReference type="Rhea" id="RHEA-COMP:9659"/>
        <dbReference type="Rhea" id="RHEA-COMP:9674"/>
        <dbReference type="ChEBI" id="CHEBI:15378"/>
        <dbReference type="ChEBI" id="CHEBI:30616"/>
        <dbReference type="ChEBI" id="CHEBI:33019"/>
        <dbReference type="ChEBI" id="CHEBI:58048"/>
        <dbReference type="ChEBI" id="CHEBI:78442"/>
        <dbReference type="ChEBI" id="CHEBI:78515"/>
        <dbReference type="ChEBI" id="CHEBI:456215"/>
        <dbReference type="EC" id="6.1.1.22"/>
    </reaction>
</comment>
<dbReference type="NCBIfam" id="TIGR00457">
    <property type="entry name" value="asnS"/>
    <property type="match status" value="1"/>
</dbReference>
<dbReference type="Gene3D" id="2.40.50.140">
    <property type="entry name" value="Nucleic acid-binding proteins"/>
    <property type="match status" value="1"/>
</dbReference>
<gene>
    <name evidence="8" type="primary">asnS</name>
    <name evidence="10" type="ORF">ABIE04_000575</name>
</gene>
<organism evidence="10 11">
    <name type="scientific">Rhodanobacter soli</name>
    <dbReference type="NCBI Taxonomy" id="590609"/>
    <lineage>
        <taxon>Bacteria</taxon>
        <taxon>Pseudomonadati</taxon>
        <taxon>Pseudomonadota</taxon>
        <taxon>Gammaproteobacteria</taxon>
        <taxon>Lysobacterales</taxon>
        <taxon>Rhodanobacteraceae</taxon>
        <taxon>Rhodanobacter</taxon>
    </lineage>
</organism>
<dbReference type="RefSeq" id="WP_354547083.1">
    <property type="nucleotide sequence ID" value="NZ_JBEPSD010000001.1"/>
</dbReference>
<keyword evidence="11" id="KW-1185">Reference proteome</keyword>
<dbReference type="PANTHER" id="PTHR22594">
    <property type="entry name" value="ASPARTYL/LYSYL-TRNA SYNTHETASE"/>
    <property type="match status" value="1"/>
</dbReference>
<keyword evidence="3 8" id="KW-0436">Ligase</keyword>
<feature type="domain" description="Aminoacyl-transfer RNA synthetases class-II family profile" evidence="9">
    <location>
        <begin position="144"/>
        <end position="461"/>
    </location>
</feature>
<dbReference type="InterPro" id="IPR006195">
    <property type="entry name" value="aa-tRNA-synth_II"/>
</dbReference>
<keyword evidence="4 8" id="KW-0547">Nucleotide-binding</keyword>
<proteinExistence type="inferred from homology"/>
<evidence type="ECO:0000313" key="11">
    <source>
        <dbReference type="Proteomes" id="UP001549251"/>
    </source>
</evidence>
<evidence type="ECO:0000256" key="3">
    <source>
        <dbReference type="ARBA" id="ARBA00022598"/>
    </source>
</evidence>
<dbReference type="SUPFAM" id="SSF50249">
    <property type="entry name" value="Nucleic acid-binding proteins"/>
    <property type="match status" value="1"/>
</dbReference>
<comment type="subcellular location">
    <subcellularLocation>
        <location evidence="8">Cytoplasm</location>
    </subcellularLocation>
</comment>
<sequence length="471" mass="52480">MAVVSPTLCSVKQALSGKLDAGSAVTVRGWVRTRRDSKAGLSFVNVTDGSCFDPIQAVVPATLANYDSEVKHLTAGAGVIVSGTLVASQGKGQAFELQADKVIVTGFVEDPETYPIQPKQHTMEFLREVAHLRPRTNLFGAVTRVRHTMMTAIHRHLTEQGFFWINTPIITTSDAEGAGDMFRLSTLDLANLPRDDKGKIDFRKDFFGREAFLTVSGQLNVEAYALAMSKVYTFGPTFRAENSNTPRHLAEFWMVEPEIAFADLAADADCAEAFLKAIFKAVLDERPDDMAFFAERVQSDAITRMEAFIAKPFERIDYTDAIEILKKSGQKFEYPVAWGIDLQTEHERYLAEKHIGRPVVVMNYPEAIKAFYMRLNDDEKTVAAMDVLAPGIGEIIGGSQREERLDYLDRRMVQFGLDPAAYGWYRDLRRYGTVPHAGFGLGFERLLVYICGLSNIRDAIPYPRAAGTAEF</sequence>
<keyword evidence="6 8" id="KW-0648">Protein biosynthesis</keyword>
<dbReference type="InterPro" id="IPR004522">
    <property type="entry name" value="Asn-tRNA-ligase"/>
</dbReference>
<evidence type="ECO:0000256" key="2">
    <source>
        <dbReference type="ARBA" id="ARBA00022490"/>
    </source>
</evidence>
<dbReference type="NCBIfam" id="NF003037">
    <property type="entry name" value="PRK03932.1"/>
    <property type="match status" value="1"/>
</dbReference>
<comment type="similarity">
    <text evidence="1 8">Belongs to the class-II aminoacyl-tRNA synthetase family.</text>
</comment>
<dbReference type="Gene3D" id="3.30.930.10">
    <property type="entry name" value="Bira Bifunctional Protein, Domain 2"/>
    <property type="match status" value="1"/>
</dbReference>
<keyword evidence="7 8" id="KW-0030">Aminoacyl-tRNA synthetase</keyword>
<dbReference type="PANTHER" id="PTHR22594:SF34">
    <property type="entry name" value="ASPARAGINE--TRNA LIGASE, MITOCHONDRIAL-RELATED"/>
    <property type="match status" value="1"/>
</dbReference>
<evidence type="ECO:0000256" key="8">
    <source>
        <dbReference type="HAMAP-Rule" id="MF_00534"/>
    </source>
</evidence>
<reference evidence="10 11" key="1">
    <citation type="submission" date="2024-06" db="EMBL/GenBank/DDBJ databases">
        <title>Sorghum-associated microbial communities from plants grown in Nebraska, USA.</title>
        <authorList>
            <person name="Schachtman D."/>
        </authorList>
    </citation>
    <scope>NUCLEOTIDE SEQUENCE [LARGE SCALE GENOMIC DNA]</scope>
    <source>
        <strain evidence="10 11">1757</strain>
    </source>
</reference>
<evidence type="ECO:0000313" key="10">
    <source>
        <dbReference type="EMBL" id="MET4568248.1"/>
    </source>
</evidence>
<dbReference type="InterPro" id="IPR002312">
    <property type="entry name" value="Asp/Asn-tRNA-synth_IIb"/>
</dbReference>
<keyword evidence="2 8" id="KW-0963">Cytoplasm</keyword>
<keyword evidence="5 8" id="KW-0067">ATP-binding</keyword>
<dbReference type="InterPro" id="IPR012340">
    <property type="entry name" value="NA-bd_OB-fold"/>
</dbReference>
<dbReference type="EC" id="6.1.1.22" evidence="8"/>
<dbReference type="EMBL" id="JBEPSD010000001">
    <property type="protein sequence ID" value="MET4568248.1"/>
    <property type="molecule type" value="Genomic_DNA"/>
</dbReference>
<evidence type="ECO:0000256" key="4">
    <source>
        <dbReference type="ARBA" id="ARBA00022741"/>
    </source>
</evidence>
<dbReference type="Pfam" id="PF00152">
    <property type="entry name" value="tRNA-synt_2"/>
    <property type="match status" value="1"/>
</dbReference>
<evidence type="ECO:0000256" key="1">
    <source>
        <dbReference type="ARBA" id="ARBA00008226"/>
    </source>
</evidence>
<dbReference type="CDD" id="cd00776">
    <property type="entry name" value="AsxRS_core"/>
    <property type="match status" value="1"/>
</dbReference>
<evidence type="ECO:0000256" key="5">
    <source>
        <dbReference type="ARBA" id="ARBA00022840"/>
    </source>
</evidence>
<dbReference type="InterPro" id="IPR045864">
    <property type="entry name" value="aa-tRNA-synth_II/BPL/LPL"/>
</dbReference>
<dbReference type="Proteomes" id="UP001549251">
    <property type="component" value="Unassembled WGS sequence"/>
</dbReference>
<dbReference type="PRINTS" id="PR01042">
    <property type="entry name" value="TRNASYNTHASP"/>
</dbReference>
<dbReference type="SUPFAM" id="SSF55681">
    <property type="entry name" value="Class II aaRS and biotin synthetases"/>
    <property type="match status" value="1"/>
</dbReference>
<comment type="caution">
    <text evidence="10">The sequence shown here is derived from an EMBL/GenBank/DDBJ whole genome shotgun (WGS) entry which is preliminary data.</text>
</comment>
<evidence type="ECO:0000259" key="9">
    <source>
        <dbReference type="PROSITE" id="PS50862"/>
    </source>
</evidence>
<name>A0ABV2PUH4_9GAMM</name>
<dbReference type="PROSITE" id="PS50862">
    <property type="entry name" value="AA_TRNA_LIGASE_II"/>
    <property type="match status" value="1"/>
</dbReference>